<proteinExistence type="predicted"/>
<comment type="caution">
    <text evidence="1">The sequence shown here is derived from an EMBL/GenBank/DDBJ whole genome shotgun (WGS) entry which is preliminary data.</text>
</comment>
<name>A0A2K3LED1_TRIPR</name>
<gene>
    <name evidence="1" type="ORF">L195_g032823</name>
</gene>
<dbReference type="AlphaFoldDB" id="A0A2K3LED1"/>
<accession>A0A2K3LED1</accession>
<reference evidence="1 2" key="2">
    <citation type="journal article" date="2017" name="Front. Plant Sci.">
        <title>Gene Classification and Mining of Molecular Markers Useful in Red Clover (Trifolium pratense) Breeding.</title>
        <authorList>
            <person name="Istvanek J."/>
            <person name="Dluhosova J."/>
            <person name="Dluhos P."/>
            <person name="Patkova L."/>
            <person name="Nedelnik J."/>
            <person name="Repkova J."/>
        </authorList>
    </citation>
    <scope>NUCLEOTIDE SEQUENCE [LARGE SCALE GENOMIC DNA]</scope>
    <source>
        <strain evidence="2">cv. Tatra</strain>
        <tissue evidence="1">Young leaves</tissue>
    </source>
</reference>
<dbReference type="Proteomes" id="UP000236291">
    <property type="component" value="Unassembled WGS sequence"/>
</dbReference>
<reference evidence="1 2" key="1">
    <citation type="journal article" date="2014" name="Am. J. Bot.">
        <title>Genome assembly and annotation for red clover (Trifolium pratense; Fabaceae).</title>
        <authorList>
            <person name="Istvanek J."/>
            <person name="Jaros M."/>
            <person name="Krenek A."/>
            <person name="Repkova J."/>
        </authorList>
    </citation>
    <scope>NUCLEOTIDE SEQUENCE [LARGE SCALE GENOMIC DNA]</scope>
    <source>
        <strain evidence="2">cv. Tatra</strain>
        <tissue evidence="1">Young leaves</tissue>
    </source>
</reference>
<evidence type="ECO:0000313" key="2">
    <source>
        <dbReference type="Proteomes" id="UP000236291"/>
    </source>
</evidence>
<sequence>MLNNKCSYENMTIPPPHAPKSKVDIVDDYDYLYVTEALSSYPNCYTTEWDELFENIKAPMCDDISSYFFNPDKPLLPLDVLIPYEPQNTNDDDNNDSSKLVVDESNNQVIMTNPPPVLPSTTMNHIDIAKISNAAVRPIDSSVMQRKQGRTKKTQCVMDESDVDPASSLTMSQEVNRARNKRQKILNCM</sequence>
<protein>
    <submittedName>
        <fullName evidence="1">Uncharacterized protein</fullName>
    </submittedName>
</protein>
<organism evidence="1 2">
    <name type="scientific">Trifolium pratense</name>
    <name type="common">Red clover</name>
    <dbReference type="NCBI Taxonomy" id="57577"/>
    <lineage>
        <taxon>Eukaryota</taxon>
        <taxon>Viridiplantae</taxon>
        <taxon>Streptophyta</taxon>
        <taxon>Embryophyta</taxon>
        <taxon>Tracheophyta</taxon>
        <taxon>Spermatophyta</taxon>
        <taxon>Magnoliopsida</taxon>
        <taxon>eudicotyledons</taxon>
        <taxon>Gunneridae</taxon>
        <taxon>Pentapetalae</taxon>
        <taxon>rosids</taxon>
        <taxon>fabids</taxon>
        <taxon>Fabales</taxon>
        <taxon>Fabaceae</taxon>
        <taxon>Papilionoideae</taxon>
        <taxon>50 kb inversion clade</taxon>
        <taxon>NPAAA clade</taxon>
        <taxon>Hologalegina</taxon>
        <taxon>IRL clade</taxon>
        <taxon>Trifolieae</taxon>
        <taxon>Trifolium</taxon>
    </lineage>
</organism>
<dbReference type="EMBL" id="ASHM01031398">
    <property type="protein sequence ID" value="PNX76864.1"/>
    <property type="molecule type" value="Genomic_DNA"/>
</dbReference>
<dbReference type="Gene3D" id="3.40.50.1000">
    <property type="entry name" value="HAD superfamily/HAD-like"/>
    <property type="match status" value="1"/>
</dbReference>
<dbReference type="InterPro" id="IPR023214">
    <property type="entry name" value="HAD_sf"/>
</dbReference>
<evidence type="ECO:0000313" key="1">
    <source>
        <dbReference type="EMBL" id="PNX76864.1"/>
    </source>
</evidence>